<dbReference type="InterPro" id="IPR036236">
    <property type="entry name" value="Znf_C2H2_sf"/>
</dbReference>
<proteinExistence type="predicted"/>
<feature type="compositionally biased region" description="Basic and acidic residues" evidence="1">
    <location>
        <begin position="91"/>
        <end position="113"/>
    </location>
</feature>
<dbReference type="AlphaFoldDB" id="A0AA88XIM3"/>
<evidence type="ECO:0000313" key="4">
    <source>
        <dbReference type="Proteomes" id="UP001186944"/>
    </source>
</evidence>
<sequence length="228" mass="26720">MRIHIGTKPYKCPYCSYSCNTHENIRKHIMKTKKHEGMWIYNCKSCKFGANTVNDFRVHLQLSHPDQYEMSRNIEGLAQLTGLYIKQEDVDKPTEGMKINPIRERRSRDDGNPNKRHRNRKSNLISIDPLYIHEEVVSFEDNEEYNSYRQDQSSDRNWNGATHQMELEQAVKNVEADSHNFDEQRQYISQSATVENVMFLDTSRRAAIQQAMFTTIFDSPINGRSNVP</sequence>
<feature type="domain" description="C2H2-type" evidence="2">
    <location>
        <begin position="10"/>
        <end position="35"/>
    </location>
</feature>
<keyword evidence="4" id="KW-1185">Reference proteome</keyword>
<protein>
    <recommendedName>
        <fullName evidence="2">C2H2-type domain-containing protein</fullName>
    </recommendedName>
</protein>
<dbReference type="Proteomes" id="UP001186944">
    <property type="component" value="Unassembled WGS sequence"/>
</dbReference>
<evidence type="ECO:0000313" key="3">
    <source>
        <dbReference type="EMBL" id="KAK3086360.1"/>
    </source>
</evidence>
<feature type="region of interest" description="Disordered" evidence="1">
    <location>
        <begin position="91"/>
        <end position="122"/>
    </location>
</feature>
<accession>A0AA88XIM3</accession>
<evidence type="ECO:0000259" key="2">
    <source>
        <dbReference type="SMART" id="SM00355"/>
    </source>
</evidence>
<dbReference type="EMBL" id="VSWD01000012">
    <property type="protein sequence ID" value="KAK3086360.1"/>
    <property type="molecule type" value="Genomic_DNA"/>
</dbReference>
<evidence type="ECO:0000256" key="1">
    <source>
        <dbReference type="SAM" id="MobiDB-lite"/>
    </source>
</evidence>
<organism evidence="3 4">
    <name type="scientific">Pinctada imbricata</name>
    <name type="common">Atlantic pearl-oyster</name>
    <name type="synonym">Pinctada martensii</name>
    <dbReference type="NCBI Taxonomy" id="66713"/>
    <lineage>
        <taxon>Eukaryota</taxon>
        <taxon>Metazoa</taxon>
        <taxon>Spiralia</taxon>
        <taxon>Lophotrochozoa</taxon>
        <taxon>Mollusca</taxon>
        <taxon>Bivalvia</taxon>
        <taxon>Autobranchia</taxon>
        <taxon>Pteriomorphia</taxon>
        <taxon>Pterioida</taxon>
        <taxon>Pterioidea</taxon>
        <taxon>Pteriidae</taxon>
        <taxon>Pinctada</taxon>
    </lineage>
</organism>
<name>A0AA88XIM3_PINIB</name>
<dbReference type="SMART" id="SM00355">
    <property type="entry name" value="ZnF_C2H2"/>
    <property type="match status" value="2"/>
</dbReference>
<dbReference type="Gene3D" id="3.30.160.60">
    <property type="entry name" value="Classic Zinc Finger"/>
    <property type="match status" value="1"/>
</dbReference>
<comment type="caution">
    <text evidence="3">The sequence shown here is derived from an EMBL/GenBank/DDBJ whole genome shotgun (WGS) entry which is preliminary data.</text>
</comment>
<dbReference type="SUPFAM" id="SSF57667">
    <property type="entry name" value="beta-beta-alpha zinc fingers"/>
    <property type="match status" value="1"/>
</dbReference>
<reference evidence="3" key="1">
    <citation type="submission" date="2019-08" db="EMBL/GenBank/DDBJ databases">
        <title>The improved chromosome-level genome for the pearl oyster Pinctada fucata martensii using PacBio sequencing and Hi-C.</title>
        <authorList>
            <person name="Zheng Z."/>
        </authorList>
    </citation>
    <scope>NUCLEOTIDE SEQUENCE</scope>
    <source>
        <strain evidence="3">ZZ-2019</strain>
        <tissue evidence="3">Adductor muscle</tissue>
    </source>
</reference>
<dbReference type="InterPro" id="IPR013087">
    <property type="entry name" value="Znf_C2H2_type"/>
</dbReference>
<gene>
    <name evidence="3" type="ORF">FSP39_017377</name>
</gene>
<feature type="domain" description="C2H2-type" evidence="2">
    <location>
        <begin position="41"/>
        <end position="64"/>
    </location>
</feature>